<dbReference type="CDD" id="cd02186">
    <property type="entry name" value="alpha_tubulin"/>
    <property type="match status" value="1"/>
</dbReference>
<dbReference type="Pfam" id="PF03953">
    <property type="entry name" value="Tubulin_C"/>
    <property type="match status" value="1"/>
</dbReference>
<dbReference type="PANTHER" id="PTHR11588">
    <property type="entry name" value="TUBULIN"/>
    <property type="match status" value="1"/>
</dbReference>
<dbReference type="GO" id="GO:0005200">
    <property type="term" value="F:structural constituent of cytoskeleton"/>
    <property type="evidence" value="ECO:0007669"/>
    <property type="project" value="InterPro"/>
</dbReference>
<dbReference type="GO" id="GO:0005874">
    <property type="term" value="C:microtubule"/>
    <property type="evidence" value="ECO:0007669"/>
    <property type="project" value="UniProtKB-KW"/>
</dbReference>
<comment type="function">
    <text evidence="7">Tubulin is the major constituent of microtubules, a cylinder consisting of laterally associated linear protofilaments composed of alpha- and beta-tubulin heterodimers. Microtubules grow by the addition of GTP-tubulin dimers to the microtubule end, where a stabilizing cap forms. Below the cap, tubulin dimers are in GDP-bound state, owing to GTPase activity of alpha-tubulin.</text>
</comment>
<comment type="subunit">
    <text evidence="7">Dimer of alpha and beta chains. A typical microtubule is a hollow water-filled tube with an outer diameter of 25 nm and an inner diameter of 15 nM. Alpha-beta heterodimers associate head-to-tail to form protofilaments running lengthwise along the microtubule wall with the beta-tubulin subunit facing the microtubule plus end conferring a structural polarity. Microtubules usually have 13 protofilaments but different protofilament numbers can be found in some organisms and specialized cells.</text>
</comment>
<dbReference type="InterPro" id="IPR003008">
    <property type="entry name" value="Tubulin_FtsZ_GTPase"/>
</dbReference>
<dbReference type="SUPFAM" id="SSF55307">
    <property type="entry name" value="Tubulin C-terminal domain-like"/>
    <property type="match status" value="1"/>
</dbReference>
<keyword evidence="3 7" id="KW-0547">Nucleotide-binding</keyword>
<dbReference type="Gene3D" id="1.10.287.600">
    <property type="entry name" value="Helix hairpin bin"/>
    <property type="match status" value="1"/>
</dbReference>
<feature type="domain" description="Tubulin/FtsZ 2-layer sandwich" evidence="9">
    <location>
        <begin position="248"/>
        <end position="392"/>
    </location>
</feature>
<dbReference type="Gene3D" id="3.30.1330.20">
    <property type="entry name" value="Tubulin/FtsZ, C-terminal domain"/>
    <property type="match status" value="1"/>
</dbReference>
<dbReference type="GO" id="GO:0005525">
    <property type="term" value="F:GTP binding"/>
    <property type="evidence" value="ECO:0007669"/>
    <property type="project" value="UniProtKB-UniRule"/>
</dbReference>
<reference evidence="10" key="1">
    <citation type="journal article" date="2024" name="Gigascience">
        <title>Chromosome-level genome of the poultry shaft louse Menopon gallinae provides insight into the host-switching and adaptive evolution of parasitic lice.</title>
        <authorList>
            <person name="Xu Y."/>
            <person name="Ma L."/>
            <person name="Liu S."/>
            <person name="Liang Y."/>
            <person name="Liu Q."/>
            <person name="He Z."/>
            <person name="Tian L."/>
            <person name="Duan Y."/>
            <person name="Cai W."/>
            <person name="Li H."/>
            <person name="Song F."/>
        </authorList>
    </citation>
    <scope>NUCLEOTIDE SEQUENCE</scope>
    <source>
        <strain evidence="10">Cailab_2023a</strain>
    </source>
</reference>
<dbReference type="InterPro" id="IPR037103">
    <property type="entry name" value="Tubulin/FtsZ-like_C"/>
</dbReference>
<dbReference type="InterPro" id="IPR002452">
    <property type="entry name" value="Alpha_tubulin"/>
</dbReference>
<dbReference type="PRINTS" id="PR01161">
    <property type="entry name" value="TUBULIN"/>
</dbReference>
<evidence type="ECO:0000256" key="3">
    <source>
        <dbReference type="ARBA" id="ARBA00022741"/>
    </source>
</evidence>
<organism evidence="10">
    <name type="scientific">Menopon gallinae</name>
    <name type="common">poultry shaft louse</name>
    <dbReference type="NCBI Taxonomy" id="328185"/>
    <lineage>
        <taxon>Eukaryota</taxon>
        <taxon>Metazoa</taxon>
        <taxon>Ecdysozoa</taxon>
        <taxon>Arthropoda</taxon>
        <taxon>Hexapoda</taxon>
        <taxon>Insecta</taxon>
        <taxon>Pterygota</taxon>
        <taxon>Neoptera</taxon>
        <taxon>Paraneoptera</taxon>
        <taxon>Psocodea</taxon>
        <taxon>Troctomorpha</taxon>
        <taxon>Phthiraptera</taxon>
        <taxon>Amblycera</taxon>
        <taxon>Menoponidae</taxon>
        <taxon>Menopon</taxon>
    </lineage>
</organism>
<dbReference type="PROSITE" id="PS00227">
    <property type="entry name" value="TUBULIN"/>
    <property type="match status" value="1"/>
</dbReference>
<sequence length="438" mass="48655">MPKGGEILSVHVGEAGVRLGDSIWELYCVEHGIRPNGELCNQQDISALDTFFTVNSNGKCVPRAIFADTDSSSVDSIRIGKFRYLHNPRNLLSGKEDAANCFAKGYLSIGREMMDVIMNKVRTAAEEASKVQGIFLCRSAGGGTGSGMGCCLLEELRNDYKKLPMIEILVYPSPKLSTIIVEPYNALMSTHSSMETINCTLLFSNDAVYDICDKEIDITGPGMLNMNRLISQVVSAITAQFRFEGESNVSLPDLQTSLVPYPRIHFPLIGYSPLVKAKSVQHTNFTVANITNACFEPCNQMVHCNSKNGKYISCCFLYRGDVTTAEVNSALSSIRMKKSIKFVGWLPTKFKVGVTYMPPVTVPGGDIATVNKACVMAANNTGLQMEWEKLTRKFDLMFSKKAFMHWYLREGMEEVDFLETRMDIQTLIADYREVESDT</sequence>
<keyword evidence="4" id="KW-0378">Hydrolase</keyword>
<dbReference type="GO" id="GO:0016787">
    <property type="term" value="F:hydrolase activity"/>
    <property type="evidence" value="ECO:0007669"/>
    <property type="project" value="UniProtKB-KW"/>
</dbReference>
<keyword evidence="5 7" id="KW-0342">GTP-binding</keyword>
<evidence type="ECO:0000259" key="8">
    <source>
        <dbReference type="SMART" id="SM00864"/>
    </source>
</evidence>
<dbReference type="InterPro" id="IPR000217">
    <property type="entry name" value="Tubulin"/>
</dbReference>
<gene>
    <name evidence="10" type="ORF">PYX00_007001</name>
</gene>
<dbReference type="InterPro" id="IPR036525">
    <property type="entry name" value="Tubulin/FtsZ_GTPase_sf"/>
</dbReference>
<dbReference type="Pfam" id="PF00091">
    <property type="entry name" value="Tubulin"/>
    <property type="match status" value="1"/>
</dbReference>
<evidence type="ECO:0000256" key="2">
    <source>
        <dbReference type="ARBA" id="ARBA00022701"/>
    </source>
</evidence>
<dbReference type="InterPro" id="IPR018316">
    <property type="entry name" value="Tubulin/FtsZ_2-layer-sand-dom"/>
</dbReference>
<evidence type="ECO:0000256" key="1">
    <source>
        <dbReference type="ARBA" id="ARBA00009636"/>
    </source>
</evidence>
<comment type="caution">
    <text evidence="10">The sequence shown here is derived from an EMBL/GenBank/DDBJ whole genome shotgun (WGS) entry which is preliminary data.</text>
</comment>
<dbReference type="InterPro" id="IPR017975">
    <property type="entry name" value="Tubulin_CS"/>
</dbReference>
<dbReference type="SUPFAM" id="SSF52490">
    <property type="entry name" value="Tubulin nucleotide-binding domain-like"/>
    <property type="match status" value="1"/>
</dbReference>
<evidence type="ECO:0000313" key="10">
    <source>
        <dbReference type="EMBL" id="KAL0269189.1"/>
    </source>
</evidence>
<dbReference type="InterPro" id="IPR023123">
    <property type="entry name" value="Tubulin_C"/>
</dbReference>
<dbReference type="InterPro" id="IPR008280">
    <property type="entry name" value="Tub_FtsZ_C"/>
</dbReference>
<evidence type="ECO:0000259" key="9">
    <source>
        <dbReference type="SMART" id="SM00865"/>
    </source>
</evidence>
<dbReference type="EMBL" id="JARGDH010000004">
    <property type="protein sequence ID" value="KAL0269189.1"/>
    <property type="molecule type" value="Genomic_DNA"/>
</dbReference>
<comment type="similarity">
    <text evidence="1 7">Belongs to the tubulin family.</text>
</comment>
<dbReference type="Gene3D" id="3.40.50.1440">
    <property type="entry name" value="Tubulin/FtsZ, GTPase domain"/>
    <property type="match status" value="1"/>
</dbReference>
<proteinExistence type="inferred from homology"/>
<protein>
    <recommendedName>
        <fullName evidence="7">Tubulin alpha chain</fullName>
    </recommendedName>
</protein>
<dbReference type="SMART" id="SM00865">
    <property type="entry name" value="Tubulin_C"/>
    <property type="match status" value="1"/>
</dbReference>
<dbReference type="PRINTS" id="PR01162">
    <property type="entry name" value="ALPHATUBULIN"/>
</dbReference>
<evidence type="ECO:0000256" key="4">
    <source>
        <dbReference type="ARBA" id="ARBA00022801"/>
    </source>
</evidence>
<dbReference type="SMART" id="SM00864">
    <property type="entry name" value="Tubulin"/>
    <property type="match status" value="1"/>
</dbReference>
<evidence type="ECO:0000256" key="5">
    <source>
        <dbReference type="ARBA" id="ARBA00023134"/>
    </source>
</evidence>
<accession>A0AAW2HH15</accession>
<keyword evidence="2 7" id="KW-0493">Microtubule</keyword>
<evidence type="ECO:0000256" key="7">
    <source>
        <dbReference type="RuleBase" id="RU000352"/>
    </source>
</evidence>
<dbReference type="GO" id="GO:0007017">
    <property type="term" value="P:microtubule-based process"/>
    <property type="evidence" value="ECO:0007669"/>
    <property type="project" value="InterPro"/>
</dbReference>
<dbReference type="AlphaFoldDB" id="A0AAW2HH15"/>
<name>A0AAW2HH15_9NEOP</name>
<feature type="domain" description="Tubulin/FtsZ GTPase" evidence="8">
    <location>
        <begin position="48"/>
        <end position="245"/>
    </location>
</feature>
<comment type="catalytic activity">
    <reaction evidence="6">
        <text>GTP + H2O = GDP + phosphate + H(+)</text>
        <dbReference type="Rhea" id="RHEA:19669"/>
        <dbReference type="ChEBI" id="CHEBI:15377"/>
        <dbReference type="ChEBI" id="CHEBI:15378"/>
        <dbReference type="ChEBI" id="CHEBI:37565"/>
        <dbReference type="ChEBI" id="CHEBI:43474"/>
        <dbReference type="ChEBI" id="CHEBI:58189"/>
    </reaction>
    <physiologicalReaction direction="left-to-right" evidence="6">
        <dbReference type="Rhea" id="RHEA:19670"/>
    </physiologicalReaction>
</comment>
<evidence type="ECO:0000256" key="6">
    <source>
        <dbReference type="ARBA" id="ARBA00049117"/>
    </source>
</evidence>